<dbReference type="InterPro" id="IPR003615">
    <property type="entry name" value="HNH_nuc"/>
</dbReference>
<feature type="domain" description="HNH" evidence="1">
    <location>
        <begin position="14"/>
        <end position="50"/>
    </location>
</feature>
<keyword evidence="2" id="KW-0540">Nuclease</keyword>
<dbReference type="GO" id="GO:0008270">
    <property type="term" value="F:zinc ion binding"/>
    <property type="evidence" value="ECO:0007669"/>
    <property type="project" value="InterPro"/>
</dbReference>
<accession>D8P8X9</accession>
<keyword evidence="2" id="KW-0255">Endonuclease</keyword>
<evidence type="ECO:0000259" key="1">
    <source>
        <dbReference type="Pfam" id="PF01844"/>
    </source>
</evidence>
<dbReference type="GO" id="GO:0016787">
    <property type="term" value="F:hydrolase activity"/>
    <property type="evidence" value="ECO:0007669"/>
    <property type="project" value="UniProtKB-KW"/>
</dbReference>
<dbReference type="InterPro" id="IPR002711">
    <property type="entry name" value="HNH"/>
</dbReference>
<keyword evidence="2" id="KW-0378">Hydrolase</keyword>
<dbReference type="Proteomes" id="UP000001660">
    <property type="component" value="Chromosome"/>
</dbReference>
<proteinExistence type="predicted"/>
<dbReference type="EC" id="3.1.21.-" evidence="2"/>
<dbReference type="CDD" id="cd00085">
    <property type="entry name" value="HNHc"/>
    <property type="match status" value="1"/>
</dbReference>
<name>D8P8X9_9BACT</name>
<dbReference type="eggNOG" id="COG3183">
    <property type="taxonomic scope" value="Bacteria"/>
</dbReference>
<dbReference type="GO" id="GO:0004519">
    <property type="term" value="F:endonuclease activity"/>
    <property type="evidence" value="ECO:0007669"/>
    <property type="project" value="UniProtKB-KW"/>
</dbReference>
<reference evidence="2 3" key="1">
    <citation type="journal article" date="2010" name="Proc. Natl. Acad. Sci. U.S.A.">
        <title>A Nitrospira metagenome illuminates the physiology and evolution of globally important nitrite-oxidizing bacteria.</title>
        <authorList>
            <person name="Lucker S."/>
            <person name="Wagner M."/>
            <person name="Maixner F."/>
            <person name="Pelletier E."/>
            <person name="Koch H."/>
            <person name="Vacherie B."/>
            <person name="Rattei T."/>
            <person name="Sinninghe Damste J."/>
            <person name="Spieck E."/>
            <person name="Le Paslier D."/>
            <person name="Daims H."/>
        </authorList>
    </citation>
    <scope>NUCLEOTIDE SEQUENCE [LARGE SCALE GENOMIC DNA]</scope>
</reference>
<dbReference type="EMBL" id="FP929003">
    <property type="protein sequence ID" value="CBK43961.1"/>
    <property type="molecule type" value="Genomic_DNA"/>
</dbReference>
<protein>
    <submittedName>
        <fullName evidence="2">Putative Restriction endonuclease</fullName>
        <ecNumber evidence="2">3.1.21.-</ecNumber>
    </submittedName>
</protein>
<gene>
    <name evidence="2" type="ORF">NIDE4299</name>
</gene>
<dbReference type="HOGENOM" id="CLU_202386_0_0_0"/>
<keyword evidence="3" id="KW-1185">Reference proteome</keyword>
<dbReference type="AlphaFoldDB" id="D8P8X9"/>
<evidence type="ECO:0000313" key="2">
    <source>
        <dbReference type="EMBL" id="CBK43961.1"/>
    </source>
</evidence>
<dbReference type="KEGG" id="nde:NIDE4299"/>
<sequence>MDFGETYGDLGQGFIHVHHIIPLSKIRSVHVVDPIKDLVPVCPNCHAMLHINQGEPLSVEQLRDILVREGT</sequence>
<evidence type="ECO:0000313" key="3">
    <source>
        <dbReference type="Proteomes" id="UP000001660"/>
    </source>
</evidence>
<dbReference type="Pfam" id="PF01844">
    <property type="entry name" value="HNH"/>
    <property type="match status" value="1"/>
</dbReference>
<organism evidence="2 3">
    <name type="scientific">Nitrospira defluvii</name>
    <dbReference type="NCBI Taxonomy" id="330214"/>
    <lineage>
        <taxon>Bacteria</taxon>
        <taxon>Pseudomonadati</taxon>
        <taxon>Nitrospirota</taxon>
        <taxon>Nitrospiria</taxon>
        <taxon>Nitrospirales</taxon>
        <taxon>Nitrospiraceae</taxon>
        <taxon>Nitrospira</taxon>
    </lineage>
</organism>
<dbReference type="GO" id="GO:0003676">
    <property type="term" value="F:nucleic acid binding"/>
    <property type="evidence" value="ECO:0007669"/>
    <property type="project" value="InterPro"/>
</dbReference>